<dbReference type="EMBL" id="JACSQD010000008">
    <property type="protein sequence ID" value="MBD7996773.1"/>
    <property type="molecule type" value="Genomic_DNA"/>
</dbReference>
<keyword evidence="2" id="KW-1185">Reference proteome</keyword>
<reference evidence="1 2" key="1">
    <citation type="submission" date="2020-08" db="EMBL/GenBank/DDBJ databases">
        <title>A Genomic Blueprint of the Chicken Gut Microbiome.</title>
        <authorList>
            <person name="Gilroy R."/>
            <person name="Ravi A."/>
            <person name="Getino M."/>
            <person name="Pursley I."/>
            <person name="Horton D.L."/>
            <person name="Alikhan N.-F."/>
            <person name="Baker D."/>
            <person name="Gharbi K."/>
            <person name="Hall N."/>
            <person name="Watson M."/>
            <person name="Adriaenssens E.M."/>
            <person name="Foster-Nyarko E."/>
            <person name="Jarju S."/>
            <person name="Secka A."/>
            <person name="Antonio M."/>
            <person name="Oren A."/>
            <person name="Chaudhuri R."/>
            <person name="La Ragione R.M."/>
            <person name="Hildebrand F."/>
            <person name="Pallen M.J."/>
        </authorList>
    </citation>
    <scope>NUCLEOTIDE SEQUENCE [LARGE SCALE GENOMIC DNA]</scope>
    <source>
        <strain evidence="1 2">Sa2CUA1</strain>
    </source>
</reference>
<evidence type="ECO:0000313" key="1">
    <source>
        <dbReference type="EMBL" id="MBD7996773.1"/>
    </source>
</evidence>
<gene>
    <name evidence="1" type="ORF">H9639_15860</name>
</gene>
<sequence length="65" mass="7235">MLWRNKPARRLLAIVALAPVLGYLKRIARTGLYATAHGQGRLAAAQLAPGLPYAETRRLPARTRW</sequence>
<proteinExistence type="predicted"/>
<comment type="caution">
    <text evidence="1">The sequence shown here is derived from an EMBL/GenBank/DDBJ whole genome shotgun (WGS) entry which is preliminary data.</text>
</comment>
<dbReference type="RefSeq" id="WP_191809044.1">
    <property type="nucleotide sequence ID" value="NZ_JACSQD010000008.1"/>
</dbReference>
<protein>
    <submittedName>
        <fullName evidence="1">Uncharacterized protein</fullName>
    </submittedName>
</protein>
<dbReference type="Proteomes" id="UP000609874">
    <property type="component" value="Unassembled WGS sequence"/>
</dbReference>
<evidence type="ECO:0000313" key="2">
    <source>
        <dbReference type="Proteomes" id="UP000609874"/>
    </source>
</evidence>
<organism evidence="1 2">
    <name type="scientific">Arthrobacter gallicola</name>
    <dbReference type="NCBI Taxonomy" id="2762225"/>
    <lineage>
        <taxon>Bacteria</taxon>
        <taxon>Bacillati</taxon>
        <taxon>Actinomycetota</taxon>
        <taxon>Actinomycetes</taxon>
        <taxon>Micrococcales</taxon>
        <taxon>Micrococcaceae</taxon>
        <taxon>Arthrobacter</taxon>
    </lineage>
</organism>
<accession>A0ABR8UW50</accession>
<name>A0ABR8UW50_9MICC</name>